<gene>
    <name evidence="2" type="ORF">C1SCF055_LOCUS20613</name>
</gene>
<comment type="caution">
    <text evidence="2">The sequence shown here is derived from an EMBL/GenBank/DDBJ whole genome shotgun (WGS) entry which is preliminary data.</text>
</comment>
<dbReference type="AlphaFoldDB" id="A0A9P1CPG5"/>
<evidence type="ECO:0000313" key="4">
    <source>
        <dbReference type="Proteomes" id="UP001152797"/>
    </source>
</evidence>
<protein>
    <submittedName>
        <fullName evidence="2">Uncharacterized protein</fullName>
    </submittedName>
</protein>
<name>A0A9P1CPG5_9DINO</name>
<proteinExistence type="predicted"/>
<dbReference type="Proteomes" id="UP001152797">
    <property type="component" value="Unassembled WGS sequence"/>
</dbReference>
<reference evidence="3 4" key="2">
    <citation type="submission" date="2024-05" db="EMBL/GenBank/DDBJ databases">
        <authorList>
            <person name="Chen Y."/>
            <person name="Shah S."/>
            <person name="Dougan E. K."/>
            <person name="Thang M."/>
            <person name="Chan C."/>
        </authorList>
    </citation>
    <scope>NUCLEOTIDE SEQUENCE [LARGE SCALE GENOMIC DNA]</scope>
</reference>
<organism evidence="2">
    <name type="scientific">Cladocopium goreaui</name>
    <dbReference type="NCBI Taxonomy" id="2562237"/>
    <lineage>
        <taxon>Eukaryota</taxon>
        <taxon>Sar</taxon>
        <taxon>Alveolata</taxon>
        <taxon>Dinophyceae</taxon>
        <taxon>Suessiales</taxon>
        <taxon>Symbiodiniaceae</taxon>
        <taxon>Cladocopium</taxon>
    </lineage>
</organism>
<evidence type="ECO:0000313" key="3">
    <source>
        <dbReference type="EMBL" id="CAL4781223.1"/>
    </source>
</evidence>
<evidence type="ECO:0000256" key="1">
    <source>
        <dbReference type="SAM" id="MobiDB-lite"/>
    </source>
</evidence>
<feature type="compositionally biased region" description="Polar residues" evidence="1">
    <location>
        <begin position="258"/>
        <end position="289"/>
    </location>
</feature>
<reference evidence="2" key="1">
    <citation type="submission" date="2022-10" db="EMBL/GenBank/DDBJ databases">
        <authorList>
            <person name="Chen Y."/>
            <person name="Dougan E. K."/>
            <person name="Chan C."/>
            <person name="Rhodes N."/>
            <person name="Thang M."/>
        </authorList>
    </citation>
    <scope>NUCLEOTIDE SEQUENCE</scope>
</reference>
<evidence type="ECO:0000313" key="2">
    <source>
        <dbReference type="EMBL" id="CAI3993911.1"/>
    </source>
</evidence>
<sequence>MAGPKLGNILRHANVGKHLEALQLWNDPAACRKEKDLACQGQGRQDLRPYALSYSHILFQRTLIQTGGSFSDFERWAATARLAGLEDFNSMTSREVASNLTSVMSEVEADITSKLASACASLGLIIDGRQQVLGICLRGVLWAWPRGSCRAIADMSWVIVLLHMLLQRLWPFNVFRLHGAATARLPLMSEAVADASVSQPEEPPSPPDAGLGVWVPVSEEAGETEALRGQQEELDLELQELFELEWEEEDDDDFWPTLPSQEPISQSELVPSADSISDFSLPSSCSENSGGWEPESDAAALSV</sequence>
<dbReference type="EMBL" id="CAMXCT030001890">
    <property type="protein sequence ID" value="CAL4781223.1"/>
    <property type="molecule type" value="Genomic_DNA"/>
</dbReference>
<dbReference type="EMBL" id="CAMXCT010001890">
    <property type="protein sequence ID" value="CAI3993911.1"/>
    <property type="molecule type" value="Genomic_DNA"/>
</dbReference>
<feature type="region of interest" description="Disordered" evidence="1">
    <location>
        <begin position="247"/>
        <end position="303"/>
    </location>
</feature>
<dbReference type="EMBL" id="CAMXCT020001890">
    <property type="protein sequence ID" value="CAL1147286.1"/>
    <property type="molecule type" value="Genomic_DNA"/>
</dbReference>
<accession>A0A9P1CPG5</accession>
<keyword evidence="4" id="KW-1185">Reference proteome</keyword>